<evidence type="ECO:0000259" key="9">
    <source>
        <dbReference type="Pfam" id="PF11356"/>
    </source>
</evidence>
<gene>
    <name evidence="10" type="ORF">DHV72_08595</name>
</gene>
<keyword evidence="3" id="KW-1003">Cell membrane</keyword>
<dbReference type="RefSeq" id="WP_278430945.1">
    <property type="nucleotide sequence ID" value="NZ_DPSM01000015.1"/>
</dbReference>
<evidence type="ECO:0000256" key="2">
    <source>
        <dbReference type="ARBA" id="ARBA00022448"/>
    </source>
</evidence>
<proteinExistence type="predicted"/>
<dbReference type="Gene3D" id="2.30.30.830">
    <property type="match status" value="1"/>
</dbReference>
<dbReference type="GO" id="GO:0005886">
    <property type="term" value="C:plasma membrane"/>
    <property type="evidence" value="ECO:0007669"/>
    <property type="project" value="UniProtKB-SubCell"/>
</dbReference>
<organism evidence="10 11">
    <name type="scientific">Serratia grimesii</name>
    <dbReference type="NCBI Taxonomy" id="82995"/>
    <lineage>
        <taxon>Bacteria</taxon>
        <taxon>Pseudomonadati</taxon>
        <taxon>Pseudomonadota</taxon>
        <taxon>Gammaproteobacteria</taxon>
        <taxon>Enterobacterales</taxon>
        <taxon>Yersiniaceae</taxon>
        <taxon>Serratia</taxon>
    </lineage>
</organism>
<evidence type="ECO:0000313" key="10">
    <source>
        <dbReference type="EMBL" id="HCK00071.1"/>
    </source>
</evidence>
<keyword evidence="4" id="KW-0997">Cell inner membrane</keyword>
<accession>A0A9C7QU12</accession>
<keyword evidence="8" id="KW-0472">Membrane</keyword>
<dbReference type="Proteomes" id="UP000262210">
    <property type="component" value="Unassembled WGS sequence"/>
</dbReference>
<evidence type="ECO:0000256" key="1">
    <source>
        <dbReference type="ARBA" id="ARBA00004533"/>
    </source>
</evidence>
<evidence type="ECO:0000256" key="7">
    <source>
        <dbReference type="ARBA" id="ARBA00022989"/>
    </source>
</evidence>
<evidence type="ECO:0000313" key="11">
    <source>
        <dbReference type="Proteomes" id="UP000262210"/>
    </source>
</evidence>
<evidence type="ECO:0000256" key="4">
    <source>
        <dbReference type="ARBA" id="ARBA00022519"/>
    </source>
</evidence>
<comment type="caution">
    <text evidence="10">The sequence shown here is derived from an EMBL/GenBank/DDBJ whole genome shotgun (WGS) entry which is preliminary data.</text>
</comment>
<keyword evidence="6" id="KW-0653">Protein transport</keyword>
<dbReference type="EMBL" id="DPSM01000015">
    <property type="protein sequence ID" value="HCK00071.1"/>
    <property type="molecule type" value="Genomic_DNA"/>
</dbReference>
<keyword evidence="5" id="KW-0812">Transmembrane</keyword>
<comment type="subcellular location">
    <subcellularLocation>
        <location evidence="1">Cell inner membrane</location>
    </subcellularLocation>
</comment>
<sequence length="159" mass="17016">MKLPFPVPSLSPTQLLWSLATLVLLAALGLRLHGLWPPSEMLIQPPPVAESAVVPRLDTASLAKLSLFRTPVASGPLEFRIGTIAVGSPLLRNAPQSSLNARLVGVLNGPQGIAVVEHANRQSSYSRGDALAGEAELVRIFNDRIIISRQGQYEALLLD</sequence>
<keyword evidence="2" id="KW-0813">Transport</keyword>
<evidence type="ECO:0000256" key="6">
    <source>
        <dbReference type="ARBA" id="ARBA00022927"/>
    </source>
</evidence>
<reference evidence="10 11" key="1">
    <citation type="journal article" date="2018" name="Nat. Biotechnol.">
        <title>A standardized bacterial taxonomy based on genome phylogeny substantially revises the tree of life.</title>
        <authorList>
            <person name="Parks D.H."/>
            <person name="Chuvochina M."/>
            <person name="Waite D.W."/>
            <person name="Rinke C."/>
            <person name="Skarshewski A."/>
            <person name="Chaumeil P.A."/>
            <person name="Hugenholtz P."/>
        </authorList>
    </citation>
    <scope>NUCLEOTIDE SEQUENCE [LARGE SCALE GENOMIC DNA]</scope>
    <source>
        <strain evidence="10">UBA11264</strain>
    </source>
</reference>
<dbReference type="Pfam" id="PF11356">
    <property type="entry name" value="T2SSC"/>
    <property type="match status" value="1"/>
</dbReference>
<dbReference type="AlphaFoldDB" id="A0A9C7QU12"/>
<feature type="domain" description="Type II secretion system protein GspC N-terminal" evidence="9">
    <location>
        <begin position="38"/>
        <end position="158"/>
    </location>
</feature>
<name>A0A9C7QU12_9GAMM</name>
<keyword evidence="7" id="KW-1133">Transmembrane helix</keyword>
<protein>
    <recommendedName>
        <fullName evidence="9">Type II secretion system protein GspC N-terminal domain-containing protein</fullName>
    </recommendedName>
</protein>
<evidence type="ECO:0000256" key="3">
    <source>
        <dbReference type="ARBA" id="ARBA00022475"/>
    </source>
</evidence>
<dbReference type="GO" id="GO:0015031">
    <property type="term" value="P:protein transport"/>
    <property type="evidence" value="ECO:0007669"/>
    <property type="project" value="UniProtKB-KW"/>
</dbReference>
<evidence type="ECO:0000256" key="8">
    <source>
        <dbReference type="ARBA" id="ARBA00023136"/>
    </source>
</evidence>
<dbReference type="InterPro" id="IPR024961">
    <property type="entry name" value="T2SS_GspC_N"/>
</dbReference>
<evidence type="ECO:0000256" key="5">
    <source>
        <dbReference type="ARBA" id="ARBA00022692"/>
    </source>
</evidence>